<evidence type="ECO:0000259" key="9">
    <source>
        <dbReference type="PROSITE" id="PS50126"/>
    </source>
</evidence>
<dbReference type="Pfam" id="PF00013">
    <property type="entry name" value="KH_1"/>
    <property type="match status" value="1"/>
</dbReference>
<evidence type="ECO:0000313" key="10">
    <source>
        <dbReference type="EMBL" id="AIT09125.1"/>
    </source>
</evidence>
<dbReference type="EMBL" id="CP009574">
    <property type="protein sequence ID" value="AIT09125.1"/>
    <property type="molecule type" value="Genomic_DNA"/>
</dbReference>
<dbReference type="AlphaFoldDB" id="A0A097ENI5"/>
<dbReference type="FunFam" id="3.30.230.70:FF:000002">
    <property type="entry name" value="Polyribonucleotide nucleotidyltransferase"/>
    <property type="match status" value="1"/>
</dbReference>
<dbReference type="Gene3D" id="3.30.230.70">
    <property type="entry name" value="GHMP Kinase, N-terminal domain"/>
    <property type="match status" value="2"/>
</dbReference>
<protein>
    <recommendedName>
        <fullName evidence="8">Polyribonucleotide nucleotidyltransferase</fullName>
        <ecNumber evidence="8">2.7.7.8</ecNumber>
    </recommendedName>
    <alternativeName>
        <fullName evidence="8">Polynucleotide phosphorylase</fullName>
        <shortName evidence="8">PNPase</shortName>
    </alternativeName>
</protein>
<dbReference type="InterPro" id="IPR036345">
    <property type="entry name" value="ExoRNase_PH_dom2_sf"/>
</dbReference>
<dbReference type="SMART" id="SM00316">
    <property type="entry name" value="S1"/>
    <property type="match status" value="1"/>
</dbReference>
<keyword evidence="6 8" id="KW-0460">Magnesium</keyword>
<dbReference type="InterPro" id="IPR003029">
    <property type="entry name" value="S1_domain"/>
</dbReference>
<evidence type="ECO:0000313" key="11">
    <source>
        <dbReference type="Proteomes" id="UP000029672"/>
    </source>
</evidence>
<dbReference type="InterPro" id="IPR015847">
    <property type="entry name" value="ExoRNase_PH_dom2"/>
</dbReference>
<evidence type="ECO:0000256" key="7">
    <source>
        <dbReference type="ARBA" id="ARBA00022884"/>
    </source>
</evidence>
<name>A0A097ENI5_9GAMM</name>
<dbReference type="PANTHER" id="PTHR11252:SF0">
    <property type="entry name" value="POLYRIBONUCLEOTIDE NUCLEOTIDYLTRANSFERASE 1, MITOCHONDRIAL"/>
    <property type="match status" value="1"/>
</dbReference>
<keyword evidence="11" id="KW-1185">Reference proteome</keyword>
<dbReference type="SUPFAM" id="SSF54791">
    <property type="entry name" value="Eukaryotic type KH-domain (KH-domain type I)"/>
    <property type="match status" value="1"/>
</dbReference>
<dbReference type="InterPro" id="IPR004088">
    <property type="entry name" value="KH_dom_type_1"/>
</dbReference>
<dbReference type="Proteomes" id="UP000029672">
    <property type="component" value="Chromosome"/>
</dbReference>
<evidence type="ECO:0000256" key="5">
    <source>
        <dbReference type="ARBA" id="ARBA00022723"/>
    </source>
</evidence>
<dbReference type="InterPro" id="IPR020568">
    <property type="entry name" value="Ribosomal_Su5_D2-typ_SF"/>
</dbReference>
<feature type="binding site" evidence="8">
    <location>
        <position position="489"/>
    </location>
    <ligand>
        <name>Mg(2+)</name>
        <dbReference type="ChEBI" id="CHEBI:18420"/>
    </ligand>
</feature>
<evidence type="ECO:0000256" key="6">
    <source>
        <dbReference type="ARBA" id="ARBA00022842"/>
    </source>
</evidence>
<organism evidence="10 11">
    <name type="scientific">Candidatus Francisella endociliophora</name>
    <dbReference type="NCBI Taxonomy" id="653937"/>
    <lineage>
        <taxon>Bacteria</taxon>
        <taxon>Pseudomonadati</taxon>
        <taxon>Pseudomonadota</taxon>
        <taxon>Gammaproteobacteria</taxon>
        <taxon>Thiotrichales</taxon>
        <taxon>Francisellaceae</taxon>
        <taxon>Francisella</taxon>
    </lineage>
</organism>
<dbReference type="InterPro" id="IPR004087">
    <property type="entry name" value="KH_dom"/>
</dbReference>
<dbReference type="NCBIfam" id="NF008805">
    <property type="entry name" value="PRK11824.1"/>
    <property type="match status" value="1"/>
</dbReference>
<dbReference type="RefSeq" id="WP_040008603.1">
    <property type="nucleotide sequence ID" value="NZ_CP009574.1"/>
</dbReference>
<dbReference type="GO" id="GO:0006402">
    <property type="term" value="P:mRNA catabolic process"/>
    <property type="evidence" value="ECO:0007669"/>
    <property type="project" value="UniProtKB-UniRule"/>
</dbReference>
<dbReference type="Pfam" id="PF03726">
    <property type="entry name" value="PNPase"/>
    <property type="match status" value="1"/>
</dbReference>
<keyword evidence="5 8" id="KW-0479">Metal-binding</keyword>
<evidence type="ECO:0000256" key="3">
    <source>
        <dbReference type="ARBA" id="ARBA00022679"/>
    </source>
</evidence>
<keyword evidence="7 8" id="KW-0694">RNA-binding</keyword>
<dbReference type="SUPFAM" id="SSF54211">
    <property type="entry name" value="Ribosomal protein S5 domain 2-like"/>
    <property type="match status" value="2"/>
</dbReference>
<comment type="cofactor">
    <cofactor evidence="8">
        <name>Mg(2+)</name>
        <dbReference type="ChEBI" id="CHEBI:18420"/>
    </cofactor>
</comment>
<dbReference type="eggNOG" id="COG1185">
    <property type="taxonomic scope" value="Bacteria"/>
</dbReference>
<dbReference type="SUPFAM" id="SSF55666">
    <property type="entry name" value="Ribonuclease PH domain 2-like"/>
    <property type="match status" value="2"/>
</dbReference>
<keyword evidence="2 8" id="KW-0963">Cytoplasm</keyword>
<dbReference type="PIRSF" id="PIRSF005499">
    <property type="entry name" value="PNPase"/>
    <property type="match status" value="1"/>
</dbReference>
<dbReference type="FunFam" id="3.30.230.70:FF:000001">
    <property type="entry name" value="Polyribonucleotide nucleotidyltransferase"/>
    <property type="match status" value="1"/>
</dbReference>
<dbReference type="OrthoDB" id="9804305at2"/>
<keyword evidence="4 8" id="KW-0548">Nucleotidyltransferase</keyword>
<dbReference type="HOGENOM" id="CLU_004217_2_2_6"/>
<dbReference type="InterPro" id="IPR036456">
    <property type="entry name" value="PNPase_PH_RNA-bd_sf"/>
</dbReference>
<dbReference type="InterPro" id="IPR015848">
    <property type="entry name" value="PNPase_PH_RNA-bd_bac/org-type"/>
</dbReference>
<comment type="subcellular location">
    <subcellularLocation>
        <location evidence="8">Cytoplasm</location>
    </subcellularLocation>
</comment>
<dbReference type="GO" id="GO:0005829">
    <property type="term" value="C:cytosol"/>
    <property type="evidence" value="ECO:0007669"/>
    <property type="project" value="TreeGrafter"/>
</dbReference>
<dbReference type="Pfam" id="PF03725">
    <property type="entry name" value="RNase_PH_C"/>
    <property type="match status" value="2"/>
</dbReference>
<dbReference type="KEGG" id="frf:LO80_03515"/>
<dbReference type="Gene3D" id="3.30.1370.10">
    <property type="entry name" value="K Homology domain, type 1"/>
    <property type="match status" value="1"/>
</dbReference>
<dbReference type="Pfam" id="PF00575">
    <property type="entry name" value="S1"/>
    <property type="match status" value="1"/>
</dbReference>
<dbReference type="InterPro" id="IPR001247">
    <property type="entry name" value="ExoRNase_PH_dom1"/>
</dbReference>
<dbReference type="CDD" id="cd11363">
    <property type="entry name" value="RNase_PH_PNPase_1"/>
    <property type="match status" value="1"/>
</dbReference>
<dbReference type="GO" id="GO:0003723">
    <property type="term" value="F:RNA binding"/>
    <property type="evidence" value="ECO:0007669"/>
    <property type="project" value="UniProtKB-UniRule"/>
</dbReference>
<dbReference type="SUPFAM" id="SSF46915">
    <property type="entry name" value="Polynucleotide phosphorylase/guanosine pentaphosphate synthase (PNPase/GPSI), domain 3"/>
    <property type="match status" value="1"/>
</dbReference>
<dbReference type="PANTHER" id="PTHR11252">
    <property type="entry name" value="POLYRIBONUCLEOTIDE NUCLEOTIDYLTRANSFERASE"/>
    <property type="match status" value="1"/>
</dbReference>
<dbReference type="HAMAP" id="MF_01595">
    <property type="entry name" value="PNPase"/>
    <property type="match status" value="1"/>
</dbReference>
<dbReference type="Gene3D" id="2.40.50.140">
    <property type="entry name" value="Nucleic acid-binding proteins"/>
    <property type="match status" value="1"/>
</dbReference>
<dbReference type="GO" id="GO:0004654">
    <property type="term" value="F:polyribonucleotide nucleotidyltransferase activity"/>
    <property type="evidence" value="ECO:0007669"/>
    <property type="project" value="UniProtKB-UniRule"/>
</dbReference>
<keyword evidence="3 8" id="KW-0808">Transferase</keyword>
<dbReference type="InterPro" id="IPR012340">
    <property type="entry name" value="NA-bd_OB-fold"/>
</dbReference>
<accession>A0A097ENI5</accession>
<dbReference type="InterPro" id="IPR027408">
    <property type="entry name" value="PNPase/RNase_PH_dom_sf"/>
</dbReference>
<proteinExistence type="inferred from homology"/>
<evidence type="ECO:0000256" key="2">
    <source>
        <dbReference type="ARBA" id="ARBA00022490"/>
    </source>
</evidence>
<dbReference type="NCBIfam" id="TIGR03591">
    <property type="entry name" value="polynuc_phos"/>
    <property type="match status" value="1"/>
</dbReference>
<dbReference type="CDD" id="cd02393">
    <property type="entry name" value="KH-I_PNPase"/>
    <property type="match status" value="1"/>
</dbReference>
<evidence type="ECO:0000256" key="4">
    <source>
        <dbReference type="ARBA" id="ARBA00022695"/>
    </source>
</evidence>
<gene>
    <name evidence="8" type="primary">pnp</name>
    <name evidence="10" type="ORF">LO80_03515</name>
</gene>
<evidence type="ECO:0000256" key="1">
    <source>
        <dbReference type="ARBA" id="ARBA00007404"/>
    </source>
</evidence>
<dbReference type="FunFam" id="3.30.1370.10:FF:000001">
    <property type="entry name" value="Polyribonucleotide nucleotidyltransferase"/>
    <property type="match status" value="1"/>
</dbReference>
<sequence>MKIFREIFELGNKEIVLETGGMARQADGSVTVSCGNNVVLVTTVVKKTVADGQDFFPLSVHYLEKTYAAGKIPGGFLRREGRPSEEQILISRLIDRSIRPSFPDGFFNEIQIVATVVSYDGSFSPDILALIGASASLAISGAPYDDVIAGVRVGYTNGKYILNPNKQDLKESALDLVVSGTDDAILMVESEANSLPESVMLGGILYAHKHLKTIIESINKLAKVASKPRFDYSVYQVNKLLKSQIKSHFFGEIKNAYTIASKQERNVKLGEVRKNVLEHIFANDVDGIEYSEKEILEAFHDIEKDLVRTNILEGKPRIDGRCTETIRPISVKTGVLPGVHGSALFTRGETQALVVTTLGSDRDAQLVESLDGMEKSRYMLHYNFPPYSVGECGMVGMAPKRREIGHANLAKRATQAVFPNQDAYPYVVRIVSEILESNGSSSMATVCGSSLSMMDAGVPIAEPVAGIAMGLIKEGSKYAVLSDILGDEDHLGDMDFKVAGTRYGVTALQMDIKIKGISREILEQALEQAKAGRLHILGIMNEVIKEHKEAVSDVAPQIHVMNINPAKIKDVVGRGGSTVKGIVEKTSAQIDTSDSGEVKIFAKDKKSLDMAVAMVEEIVAEVEEGQVYKGKIVKLLDSGAFVNLLGNQDGYLPFSEVEQAGMKTNSLVEGQPMEVLVQNIDRGGRVKLSLVAR</sequence>
<dbReference type="GO" id="GO:0000175">
    <property type="term" value="F:3'-5'-RNA exonuclease activity"/>
    <property type="evidence" value="ECO:0007669"/>
    <property type="project" value="TreeGrafter"/>
</dbReference>
<dbReference type="InterPro" id="IPR012162">
    <property type="entry name" value="PNPase"/>
</dbReference>
<dbReference type="Pfam" id="PF01138">
    <property type="entry name" value="RNase_PH"/>
    <property type="match status" value="2"/>
</dbReference>
<reference evidence="10 11" key="1">
    <citation type="submission" date="2014-10" db="EMBL/GenBank/DDBJ databases">
        <title>Whole genome sequence of Francisella endociliophora strain FSC1006, isolated from a laboratory culture of the marine ciliate Euplotes raikovi.</title>
        <authorList>
            <person name="Granberg M."/>
            <person name="Backman S."/>
            <person name="Lundmark E."/>
            <person name="Nilsson E."/>
            <person name="Karlsson E."/>
            <person name="Thelaus J."/>
            <person name="Ohrman C."/>
            <person name="Larkeryd A."/>
            <person name="Stenberg P."/>
        </authorList>
    </citation>
    <scope>NUCLEOTIDE SEQUENCE [LARGE SCALE GENOMIC DNA]</scope>
    <source>
        <strain evidence="10 11">FSC1006</strain>
    </source>
</reference>
<dbReference type="GO" id="GO:0000287">
    <property type="term" value="F:magnesium ion binding"/>
    <property type="evidence" value="ECO:0007669"/>
    <property type="project" value="UniProtKB-UniRule"/>
</dbReference>
<dbReference type="GO" id="GO:0006396">
    <property type="term" value="P:RNA processing"/>
    <property type="evidence" value="ECO:0007669"/>
    <property type="project" value="InterPro"/>
</dbReference>
<dbReference type="SMART" id="SM00322">
    <property type="entry name" value="KH"/>
    <property type="match status" value="1"/>
</dbReference>
<feature type="domain" description="S1 motif" evidence="9">
    <location>
        <begin position="625"/>
        <end position="693"/>
    </location>
</feature>
<comment type="similarity">
    <text evidence="1 8">Belongs to the polyribonucleotide nucleotidyltransferase family.</text>
</comment>
<evidence type="ECO:0000256" key="8">
    <source>
        <dbReference type="HAMAP-Rule" id="MF_01595"/>
    </source>
</evidence>
<comment type="subunit">
    <text evidence="8">Component of the RNA degradosome, which is a multiprotein complex involved in RNA processing and mRNA degradation.</text>
</comment>
<dbReference type="STRING" id="1547445.LO80_03515"/>
<comment type="function">
    <text evidence="8">Involved in mRNA degradation. Catalyzes the phosphorolysis of single-stranded polyribonucleotides processively in the 3'- to 5'-direction.</text>
</comment>
<dbReference type="EC" id="2.7.7.8" evidence="8"/>
<dbReference type="InterPro" id="IPR036612">
    <property type="entry name" value="KH_dom_type_1_sf"/>
</dbReference>
<feature type="binding site" evidence="8">
    <location>
        <position position="495"/>
    </location>
    <ligand>
        <name>Mg(2+)</name>
        <dbReference type="ChEBI" id="CHEBI:18420"/>
    </ligand>
</feature>
<dbReference type="PROSITE" id="PS50126">
    <property type="entry name" value="S1"/>
    <property type="match status" value="1"/>
</dbReference>
<dbReference type="SUPFAM" id="SSF50249">
    <property type="entry name" value="Nucleic acid-binding proteins"/>
    <property type="match status" value="1"/>
</dbReference>
<dbReference type="PROSITE" id="PS50084">
    <property type="entry name" value="KH_TYPE_1"/>
    <property type="match status" value="1"/>
</dbReference>
<dbReference type="CDD" id="cd11364">
    <property type="entry name" value="RNase_PH_PNPase_2"/>
    <property type="match status" value="1"/>
</dbReference>
<comment type="catalytic activity">
    <reaction evidence="8">
        <text>RNA(n+1) + phosphate = RNA(n) + a ribonucleoside 5'-diphosphate</text>
        <dbReference type="Rhea" id="RHEA:22096"/>
        <dbReference type="Rhea" id="RHEA-COMP:14527"/>
        <dbReference type="Rhea" id="RHEA-COMP:17342"/>
        <dbReference type="ChEBI" id="CHEBI:43474"/>
        <dbReference type="ChEBI" id="CHEBI:57930"/>
        <dbReference type="ChEBI" id="CHEBI:140395"/>
        <dbReference type="EC" id="2.7.7.8"/>
    </reaction>
</comment>